<reference evidence="6 7" key="1">
    <citation type="submission" date="2016-10" db="EMBL/GenBank/DDBJ databases">
        <authorList>
            <person name="de Groot N.N."/>
        </authorList>
    </citation>
    <scope>NUCLEOTIDE SEQUENCE [LARGE SCALE GENOMIC DNA]</scope>
    <source>
        <strain evidence="6 7">DSM 10317</strain>
    </source>
</reference>
<evidence type="ECO:0000313" key="7">
    <source>
        <dbReference type="Proteomes" id="UP000199428"/>
    </source>
</evidence>
<dbReference type="AlphaFoldDB" id="A0A1G5S3L6"/>
<dbReference type="InterPro" id="IPR000160">
    <property type="entry name" value="GGDEF_dom"/>
</dbReference>
<dbReference type="PANTHER" id="PTHR10353">
    <property type="entry name" value="GLYCOSYL HYDROLASE"/>
    <property type="match status" value="1"/>
</dbReference>
<evidence type="ECO:0000256" key="2">
    <source>
        <dbReference type="ARBA" id="ARBA00022801"/>
    </source>
</evidence>
<accession>A0A1G5S3L6</accession>
<dbReference type="Proteomes" id="UP000199428">
    <property type="component" value="Unassembled WGS sequence"/>
</dbReference>
<sequence length="476" mass="54101">MKVFPENFLWGASSAANQCEGAYLEDGKGLSVMDILASDPEKGFRIETPGIEEGKFYASHKAVDTYHRIDEDIALMAEMGLKAYRMSIAWTRIFPNGDDAEPNEAGLRYYDHVFDQLKLNGIEPVVTLSHYEPPLNMAKQGGWSNRKMIDCFTKYAKTVFTRYKGKVKYYLTFNEINCLQVPFGIMTAGGIQMGFHDERNTEQLRFQALHHQFVASAMTVKFLREIDPEAKVGCMIASMLQYALTAHPTDQLLALQHNQMSYLFAADVMLRGYYPSYSKRYFNEHGINIVKEAGDDDIIREGCVDFLSTSYYMTNCISTEENAKSIGIGETSGNLISGLKNPYLKASQWGWQIDSTGLRYLLNQFYDRYQKPIMIVENGLGARDEIAEDGGIHDDYRIDYLKDHVEALKEAIIDGVEVIGYLPWSAMDLIALSTGNIEKRYGFIYVDLDNFGNGTGDRIRKDSFYWYKDLIAKESK</sequence>
<evidence type="ECO:0000313" key="6">
    <source>
        <dbReference type="EMBL" id="SCZ80341.1"/>
    </source>
</evidence>
<comment type="similarity">
    <text evidence="1 4">Belongs to the glycosyl hydrolase 1 family.</text>
</comment>
<dbReference type="GO" id="GO:0016052">
    <property type="term" value="P:carbohydrate catabolic process"/>
    <property type="evidence" value="ECO:0007669"/>
    <property type="project" value="TreeGrafter"/>
</dbReference>
<dbReference type="PROSITE" id="PS00653">
    <property type="entry name" value="GLYCOSYL_HYDROL_F1_2"/>
    <property type="match status" value="1"/>
</dbReference>
<dbReference type="PROSITE" id="PS50887">
    <property type="entry name" value="GGDEF"/>
    <property type="match status" value="1"/>
</dbReference>
<evidence type="ECO:0000256" key="3">
    <source>
        <dbReference type="ARBA" id="ARBA00023295"/>
    </source>
</evidence>
<dbReference type="FunFam" id="3.20.20.80:FF:000004">
    <property type="entry name" value="Beta-glucosidase 6-phospho-beta-glucosidase"/>
    <property type="match status" value="1"/>
</dbReference>
<dbReference type="PRINTS" id="PR00131">
    <property type="entry name" value="GLHYDRLASE1"/>
</dbReference>
<dbReference type="GO" id="GO:0005829">
    <property type="term" value="C:cytosol"/>
    <property type="evidence" value="ECO:0007669"/>
    <property type="project" value="TreeGrafter"/>
</dbReference>
<dbReference type="InterPro" id="IPR001360">
    <property type="entry name" value="Glyco_hydro_1"/>
</dbReference>
<dbReference type="InterPro" id="IPR017853">
    <property type="entry name" value="GH"/>
</dbReference>
<feature type="domain" description="GGDEF" evidence="5">
    <location>
        <begin position="439"/>
        <end position="476"/>
    </location>
</feature>
<organism evidence="6 7">
    <name type="scientific">Pseudobutyrivibrio xylanivorans</name>
    <dbReference type="NCBI Taxonomy" id="185007"/>
    <lineage>
        <taxon>Bacteria</taxon>
        <taxon>Bacillati</taxon>
        <taxon>Bacillota</taxon>
        <taxon>Clostridia</taxon>
        <taxon>Lachnospirales</taxon>
        <taxon>Lachnospiraceae</taxon>
        <taxon>Pseudobutyrivibrio</taxon>
    </lineage>
</organism>
<dbReference type="EMBL" id="FMWK01000013">
    <property type="protein sequence ID" value="SCZ80341.1"/>
    <property type="molecule type" value="Genomic_DNA"/>
</dbReference>
<dbReference type="PANTHER" id="PTHR10353:SF122">
    <property type="entry name" value="6-PHOSPHO-BETA-GLUCOSIDASE ASCB-RELATED"/>
    <property type="match status" value="1"/>
</dbReference>
<evidence type="ECO:0000256" key="1">
    <source>
        <dbReference type="ARBA" id="ARBA00010838"/>
    </source>
</evidence>
<dbReference type="GO" id="GO:0008422">
    <property type="term" value="F:beta-glucosidase activity"/>
    <property type="evidence" value="ECO:0007669"/>
    <property type="project" value="TreeGrafter"/>
</dbReference>
<dbReference type="SUPFAM" id="SSF51445">
    <property type="entry name" value="(Trans)glycosidases"/>
    <property type="match status" value="1"/>
</dbReference>
<proteinExistence type="inferred from homology"/>
<dbReference type="RefSeq" id="WP_090163491.1">
    <property type="nucleotide sequence ID" value="NZ_FMWK01000013.1"/>
</dbReference>
<dbReference type="Gene3D" id="3.20.20.80">
    <property type="entry name" value="Glycosidases"/>
    <property type="match status" value="1"/>
</dbReference>
<dbReference type="InterPro" id="IPR033132">
    <property type="entry name" value="GH_1_N_CS"/>
</dbReference>
<keyword evidence="3" id="KW-0326">Glycosidase</keyword>
<protein>
    <submittedName>
        <fullName evidence="6">6-phospho-beta-glucosidase</fullName>
    </submittedName>
</protein>
<keyword evidence="2" id="KW-0378">Hydrolase</keyword>
<dbReference type="Pfam" id="PF00232">
    <property type="entry name" value="Glyco_hydro_1"/>
    <property type="match status" value="1"/>
</dbReference>
<evidence type="ECO:0000256" key="4">
    <source>
        <dbReference type="RuleBase" id="RU003690"/>
    </source>
</evidence>
<gene>
    <name evidence="6" type="ORF">SAMN02910350_02255</name>
</gene>
<name>A0A1G5S3L6_PSEXY</name>
<evidence type="ECO:0000259" key="5">
    <source>
        <dbReference type="PROSITE" id="PS50887"/>
    </source>
</evidence>